<evidence type="ECO:0000313" key="2">
    <source>
        <dbReference type="Proteomes" id="UP001497600"/>
    </source>
</evidence>
<gene>
    <name evidence="1" type="ORF">CAAN4_B05644</name>
</gene>
<dbReference type="Proteomes" id="UP001497600">
    <property type="component" value="Chromosome B"/>
</dbReference>
<dbReference type="Pfam" id="PF16836">
    <property type="entry name" value="PSY3"/>
    <property type="match status" value="1"/>
</dbReference>
<sequence length="222" mass="25909">MKIKSLKEFYQFKPQVLPLRDFTLSNDLLQYIFHTRPDKCSFYSSISCDSGDFLLFDCGYSAPNSFLSRCTVVPIESPEELLHQLKELLSVNCSLDLTLSTLVVENVSDFYFSLKLNRNFVFYTDLTEILRDISVKYKCNVIVTSWDNHYERGYNYRAKDTDSEVDLTNESNKGTLDSITYLPKVYMDSFDHVLYKDKRYLRDENKWVLIHEPLTSTTGCHG</sequence>
<dbReference type="Gene3D" id="3.40.50.300">
    <property type="entry name" value="P-loop containing nucleotide triphosphate hydrolases"/>
    <property type="match status" value="1"/>
</dbReference>
<name>A0ABP0E7C9_9ASCO</name>
<dbReference type="EMBL" id="OZ004254">
    <property type="protein sequence ID" value="CAK7896561.1"/>
    <property type="molecule type" value="Genomic_DNA"/>
</dbReference>
<organism evidence="1 2">
    <name type="scientific">[Candida] anglica</name>
    <dbReference type="NCBI Taxonomy" id="148631"/>
    <lineage>
        <taxon>Eukaryota</taxon>
        <taxon>Fungi</taxon>
        <taxon>Dikarya</taxon>
        <taxon>Ascomycota</taxon>
        <taxon>Saccharomycotina</taxon>
        <taxon>Pichiomycetes</taxon>
        <taxon>Debaryomycetaceae</taxon>
        <taxon>Kurtzmaniella</taxon>
    </lineage>
</organism>
<protein>
    <submittedName>
        <fullName evidence="1">Uncharacterized protein</fullName>
    </submittedName>
</protein>
<reference evidence="1 2" key="1">
    <citation type="submission" date="2024-01" db="EMBL/GenBank/DDBJ databases">
        <authorList>
            <consortium name="Genoscope - CEA"/>
            <person name="William W."/>
        </authorList>
    </citation>
    <scope>NUCLEOTIDE SEQUENCE [LARGE SCALE GENOMIC DNA]</scope>
    <source>
        <strain evidence="1 2">29B2s-10</strain>
    </source>
</reference>
<accession>A0ABP0E7C9</accession>
<dbReference type="InterPro" id="IPR031779">
    <property type="entry name" value="Psy3"/>
</dbReference>
<evidence type="ECO:0000313" key="1">
    <source>
        <dbReference type="EMBL" id="CAK7896561.1"/>
    </source>
</evidence>
<proteinExistence type="predicted"/>
<keyword evidence="2" id="KW-1185">Reference proteome</keyword>
<dbReference type="InterPro" id="IPR027417">
    <property type="entry name" value="P-loop_NTPase"/>
</dbReference>